<protein>
    <submittedName>
        <fullName evidence="4">NADH-dependent flavin oxidoreductase</fullName>
    </submittedName>
</protein>
<keyword evidence="1" id="KW-0285">Flavoprotein</keyword>
<dbReference type="RefSeq" id="WP_311829632.1">
    <property type="nucleotide sequence ID" value="NZ_JARQAJ010000002.1"/>
</dbReference>
<keyword evidence="5" id="KW-1185">Reference proteome</keyword>
<gene>
    <name evidence="4" type="ORF">P7H27_04755</name>
</gene>
<comment type="caution">
    <text evidence="4">The sequence shown here is derived from an EMBL/GenBank/DDBJ whole genome shotgun (WGS) entry which is preliminary data.</text>
</comment>
<proteinExistence type="predicted"/>
<dbReference type="PANTHER" id="PTHR43656">
    <property type="entry name" value="BINDING OXIDOREDUCTASE, PUTATIVE (AFU_ORTHOLOGUE AFUA_2G08260)-RELATED"/>
    <property type="match status" value="1"/>
</dbReference>
<evidence type="ECO:0000256" key="1">
    <source>
        <dbReference type="ARBA" id="ARBA00022630"/>
    </source>
</evidence>
<organism evidence="4 5">
    <name type="scientific">Enterococcus xiangfangensis</name>
    <dbReference type="NCBI Taxonomy" id="1296537"/>
    <lineage>
        <taxon>Bacteria</taxon>
        <taxon>Bacillati</taxon>
        <taxon>Bacillota</taxon>
        <taxon>Bacilli</taxon>
        <taxon>Lactobacillales</taxon>
        <taxon>Enterococcaceae</taxon>
        <taxon>Enterococcus</taxon>
    </lineage>
</organism>
<dbReference type="Proteomes" id="UP001181046">
    <property type="component" value="Unassembled WGS sequence"/>
</dbReference>
<evidence type="ECO:0000259" key="3">
    <source>
        <dbReference type="Pfam" id="PF00724"/>
    </source>
</evidence>
<dbReference type="Pfam" id="PF00724">
    <property type="entry name" value="Oxidored_FMN"/>
    <property type="match status" value="1"/>
</dbReference>
<dbReference type="Gene3D" id="3.20.20.70">
    <property type="entry name" value="Aldolase class I"/>
    <property type="match status" value="1"/>
</dbReference>
<keyword evidence="2" id="KW-0560">Oxidoreductase</keyword>
<name>A0ABU3FAI5_9ENTE</name>
<dbReference type="InterPro" id="IPR051799">
    <property type="entry name" value="NADH_flavin_oxidoreductase"/>
</dbReference>
<sequence>MSNYAFLKTYQFKNGVEIKNRIVIPPMTEASSLENGAVSQDELRYFKIHTGGAGMFIAPAANVTALGKGFEGQLSIAEDRFLPGLTRLAETIKHDGTKAILQLYHAGRMSNSAILRGQQTVSASAVAAPRPGSETPRELTEAEIETIITAFGDATRRAIQAGFDGIELHGANTYLLQQFFSPHSNRRTDQWGGTIEKRMAFILKVITSVQTAVRNYATTPFIIGYRISPEELETPGIRMADTLKLVDVLADQPIDYLHISLGDVWQSSLNDKNDSEPLVLKIKRQLAGRLPIIAVGGLKTPAEVEKVVEAGIDFAALGHESLYEPHWVQKVISDQIDTIRYSIAEADYEELGINLAFREFGHL</sequence>
<dbReference type="EMBL" id="JARQAJ010000002">
    <property type="protein sequence ID" value="MDT2759067.1"/>
    <property type="molecule type" value="Genomic_DNA"/>
</dbReference>
<accession>A0ABU3FAI5</accession>
<dbReference type="SUPFAM" id="SSF51395">
    <property type="entry name" value="FMN-linked oxidoreductases"/>
    <property type="match status" value="1"/>
</dbReference>
<evidence type="ECO:0000313" key="5">
    <source>
        <dbReference type="Proteomes" id="UP001181046"/>
    </source>
</evidence>
<dbReference type="InterPro" id="IPR001155">
    <property type="entry name" value="OxRdtase_FMN_N"/>
</dbReference>
<reference evidence="4" key="1">
    <citation type="submission" date="2023-03" db="EMBL/GenBank/DDBJ databases">
        <authorList>
            <person name="Shen W."/>
            <person name="Cai J."/>
        </authorList>
    </citation>
    <scope>NUCLEOTIDE SEQUENCE</scope>
    <source>
        <strain evidence="4">P66-3</strain>
    </source>
</reference>
<feature type="domain" description="NADH:flavin oxidoreductase/NADH oxidase N-terminal" evidence="3">
    <location>
        <begin position="11"/>
        <end position="332"/>
    </location>
</feature>
<dbReference type="CDD" id="cd04735">
    <property type="entry name" value="OYE_like_4_FMN"/>
    <property type="match status" value="1"/>
</dbReference>
<dbReference type="PANTHER" id="PTHR43656:SF2">
    <property type="entry name" value="BINDING OXIDOREDUCTASE, PUTATIVE (AFU_ORTHOLOGUE AFUA_2G08260)-RELATED"/>
    <property type="match status" value="1"/>
</dbReference>
<evidence type="ECO:0000256" key="2">
    <source>
        <dbReference type="ARBA" id="ARBA00023002"/>
    </source>
</evidence>
<evidence type="ECO:0000313" key="4">
    <source>
        <dbReference type="EMBL" id="MDT2759067.1"/>
    </source>
</evidence>
<dbReference type="InterPro" id="IPR013785">
    <property type="entry name" value="Aldolase_TIM"/>
</dbReference>